<feature type="domain" description="AB hydrolase-1" evidence="5">
    <location>
        <begin position="287"/>
        <end position="557"/>
    </location>
</feature>
<dbReference type="AlphaFoldDB" id="A0A4R0IFY9"/>
<comment type="similarity">
    <text evidence="1">Belongs to the peptidase S33 family.</text>
</comment>
<feature type="transmembrane region" description="Helical" evidence="4">
    <location>
        <begin position="100"/>
        <end position="118"/>
    </location>
</feature>
<keyword evidence="4" id="KW-0472">Membrane</keyword>
<evidence type="ECO:0000313" key="7">
    <source>
        <dbReference type="Proteomes" id="UP000292695"/>
    </source>
</evidence>
<keyword evidence="2 6" id="KW-0378">Hydrolase</keyword>
<evidence type="ECO:0000256" key="1">
    <source>
        <dbReference type="ARBA" id="ARBA00010088"/>
    </source>
</evidence>
<evidence type="ECO:0000256" key="2">
    <source>
        <dbReference type="ARBA" id="ARBA00022801"/>
    </source>
</evidence>
<feature type="transmembrane region" description="Helical" evidence="4">
    <location>
        <begin position="182"/>
        <end position="215"/>
    </location>
</feature>
<dbReference type="InterPro" id="IPR029058">
    <property type="entry name" value="AB_hydrolase_fold"/>
</dbReference>
<dbReference type="GO" id="GO:0004177">
    <property type="term" value="F:aminopeptidase activity"/>
    <property type="evidence" value="ECO:0007669"/>
    <property type="project" value="UniProtKB-EC"/>
</dbReference>
<evidence type="ECO:0000313" key="6">
    <source>
        <dbReference type="EMBL" id="TCC32203.1"/>
    </source>
</evidence>
<dbReference type="PRINTS" id="PR00793">
    <property type="entry name" value="PROAMNOPTASE"/>
</dbReference>
<dbReference type="InterPro" id="IPR002410">
    <property type="entry name" value="Peptidase_S33"/>
</dbReference>
<feature type="transmembrane region" description="Helical" evidence="4">
    <location>
        <begin position="227"/>
        <end position="248"/>
    </location>
</feature>
<feature type="transmembrane region" description="Helical" evidence="4">
    <location>
        <begin position="124"/>
        <end position="143"/>
    </location>
</feature>
<proteinExistence type="inferred from homology"/>
<reference evidence="6 7" key="1">
    <citation type="submission" date="2019-02" db="EMBL/GenBank/DDBJ databases">
        <title>Kribbella capetownensis sp. nov. and Kribbella speibonae sp. nov., isolated from soil.</title>
        <authorList>
            <person name="Curtis S.M."/>
            <person name="Norton I."/>
            <person name="Everest G.J."/>
            <person name="Meyers P.R."/>
        </authorList>
    </citation>
    <scope>NUCLEOTIDE SEQUENCE [LARGE SCALE GENOMIC DNA]</scope>
    <source>
        <strain evidence="6 7">DSM 27082</strain>
    </source>
</reference>
<accession>A0A4R0IFY9</accession>
<evidence type="ECO:0000259" key="5">
    <source>
        <dbReference type="Pfam" id="PF00561"/>
    </source>
</evidence>
<dbReference type="InterPro" id="IPR000073">
    <property type="entry name" value="AB_hydrolase_1"/>
</dbReference>
<dbReference type="PANTHER" id="PTHR43248">
    <property type="entry name" value="2-SUCCINYL-6-HYDROXY-2,4-CYCLOHEXADIENE-1-CARBOXYLATE SYNTHASE"/>
    <property type="match status" value="1"/>
</dbReference>
<dbReference type="EMBL" id="SJKA01000006">
    <property type="protein sequence ID" value="TCC32203.1"/>
    <property type="molecule type" value="Genomic_DNA"/>
</dbReference>
<gene>
    <name evidence="6" type="ORF">E0H50_18475</name>
</gene>
<comment type="caution">
    <text evidence="6">The sequence shown here is derived from an EMBL/GenBank/DDBJ whole genome shotgun (WGS) entry which is preliminary data.</text>
</comment>
<feature type="transmembrane region" description="Helical" evidence="4">
    <location>
        <begin position="150"/>
        <end position="170"/>
    </location>
</feature>
<dbReference type="SUPFAM" id="SSF53474">
    <property type="entry name" value="alpha/beta-Hydrolases"/>
    <property type="match status" value="1"/>
</dbReference>
<dbReference type="PANTHER" id="PTHR43248:SF2">
    <property type="entry name" value="PROLYL AMINOPEPTIDASE"/>
    <property type="match status" value="1"/>
</dbReference>
<keyword evidence="4" id="KW-0812">Transmembrane</keyword>
<name>A0A4R0IFY9_9ACTN</name>
<sequence length="576" mass="62150">MSCWICWVPWKMSRISLVLSARSGQGAPTWPLTGHPVVPSVRAEGHSAQEPLGTNYREAMSEGWKNDTLDHSPGGDMHVKKGPDGRPTGPGSRDLSTRGTVLAAAAAAAAGVFAGWLIPRGPVTTLEAVVALVAALGVGFVAGRLMGSRWALLLVPVTFALVFELVRLRIDGPTVDGVRLDGIYGVLMLIAGRGVDAILMLLPFTVGVGFGLVAFRRSSGSVPRHRWPGRILLTLGAVTVLALLAALLRPASTEQIATDGSIAELVDVRIGGHDQSILIRGRSADSPVLLYLEGGPGGTGIGRIRNAGTALEQNFVVAVWDQRGTGKSYDELGPTASLTVKQMVDDTLAVTDYLRERFGQSKIYMVGSSWGTTLGVLAVQREPEKFHAYVGTGQMVDQFATDELMYAESLSDAEARGDNDAAEKLRELGPPPYDDTLDYPLALSSNPKWLNFEHGDDYNAAAEYPASLFVAEYTLVEQLRGMGAIAETFHVLYPQLREIDFREQVPRLEVPVFVVQGEHEASGRSTLAREWFESLSAPDKNYVVFDQSGHTPPYDEPGRFAAYMRGVHDQVEGQSP</sequence>
<keyword evidence="4" id="KW-1133">Transmembrane helix</keyword>
<dbReference type="GO" id="GO:0006508">
    <property type="term" value="P:proteolysis"/>
    <property type="evidence" value="ECO:0007669"/>
    <property type="project" value="InterPro"/>
</dbReference>
<evidence type="ECO:0000256" key="3">
    <source>
        <dbReference type="SAM" id="MobiDB-lite"/>
    </source>
</evidence>
<dbReference type="OrthoDB" id="9796770at2"/>
<evidence type="ECO:0000256" key="4">
    <source>
        <dbReference type="SAM" id="Phobius"/>
    </source>
</evidence>
<feature type="region of interest" description="Disordered" evidence="3">
    <location>
        <begin position="64"/>
        <end position="96"/>
    </location>
</feature>
<dbReference type="Proteomes" id="UP000292695">
    <property type="component" value="Unassembled WGS sequence"/>
</dbReference>
<protein>
    <submittedName>
        <fullName evidence="6">Alpha/beta hydrolase</fullName>
    </submittedName>
</protein>
<dbReference type="InterPro" id="IPR051601">
    <property type="entry name" value="Serine_prot/Carboxylest_S33"/>
</dbReference>
<keyword evidence="7" id="KW-1185">Reference proteome</keyword>
<dbReference type="Gene3D" id="3.40.50.1820">
    <property type="entry name" value="alpha/beta hydrolase"/>
    <property type="match status" value="1"/>
</dbReference>
<organism evidence="6 7">
    <name type="scientific">Kribbella sindirgiensis</name>
    <dbReference type="NCBI Taxonomy" id="1124744"/>
    <lineage>
        <taxon>Bacteria</taxon>
        <taxon>Bacillati</taxon>
        <taxon>Actinomycetota</taxon>
        <taxon>Actinomycetes</taxon>
        <taxon>Propionibacteriales</taxon>
        <taxon>Kribbellaceae</taxon>
        <taxon>Kribbella</taxon>
    </lineage>
</organism>
<dbReference type="Pfam" id="PF00561">
    <property type="entry name" value="Abhydrolase_1"/>
    <property type="match status" value="1"/>
</dbReference>